<dbReference type="PANTHER" id="PTHR42834:SF1">
    <property type="entry name" value="ENDONUCLEASE_EXONUCLEASE_PHOSPHATASE FAMILY PROTEIN (AFU_ORTHOLOGUE AFUA_3G09210)"/>
    <property type="match status" value="1"/>
</dbReference>
<dbReference type="Gene3D" id="3.60.10.10">
    <property type="entry name" value="Endonuclease/exonuclease/phosphatase"/>
    <property type="match status" value="1"/>
</dbReference>
<keyword evidence="3" id="KW-1185">Reference proteome</keyword>
<dbReference type="InterPro" id="IPR005135">
    <property type="entry name" value="Endo/exonuclease/phosphatase"/>
</dbReference>
<comment type="caution">
    <text evidence="2">The sequence shown here is derived from an EMBL/GenBank/DDBJ whole genome shotgun (WGS) entry which is preliminary data.</text>
</comment>
<dbReference type="InterPro" id="IPR036691">
    <property type="entry name" value="Endo/exonu/phosph_ase_sf"/>
</dbReference>
<reference evidence="2 3" key="1">
    <citation type="submission" date="2024-02" db="EMBL/GenBank/DDBJ databases">
        <title>Winogradskyella poriferorum JCM 12885.</title>
        <authorList>
            <person name="Zhang D.-F."/>
            <person name="Fu Z.-Y."/>
        </authorList>
    </citation>
    <scope>NUCLEOTIDE SEQUENCE [LARGE SCALE GENOMIC DNA]</scope>
    <source>
        <strain evidence="2 3">JCM 12885</strain>
    </source>
</reference>
<dbReference type="Proteomes" id="UP001356704">
    <property type="component" value="Unassembled WGS sequence"/>
</dbReference>
<dbReference type="EMBL" id="JAZHOU010000003">
    <property type="protein sequence ID" value="MEF3079585.1"/>
    <property type="molecule type" value="Genomic_DNA"/>
</dbReference>
<keyword evidence="2" id="KW-0255">Endonuclease</keyword>
<evidence type="ECO:0000259" key="1">
    <source>
        <dbReference type="Pfam" id="PF19580"/>
    </source>
</evidence>
<protein>
    <submittedName>
        <fullName evidence="2">Endonuclease/exonuclease/phosphatase family protein</fullName>
    </submittedName>
</protein>
<gene>
    <name evidence="2" type="ORF">V1468_11250</name>
</gene>
<dbReference type="PANTHER" id="PTHR42834">
    <property type="entry name" value="ENDONUCLEASE/EXONUCLEASE/PHOSPHATASE FAMILY PROTEIN (AFU_ORTHOLOGUE AFUA_3G09210)"/>
    <property type="match status" value="1"/>
</dbReference>
<keyword evidence="2" id="KW-0378">Hydrolase</keyword>
<feature type="domain" description="Endonuclease/exonuclease/phosphatase" evidence="1">
    <location>
        <begin position="5"/>
        <end position="326"/>
    </location>
</feature>
<evidence type="ECO:0000313" key="2">
    <source>
        <dbReference type="EMBL" id="MEF3079585.1"/>
    </source>
</evidence>
<dbReference type="GO" id="GO:0004519">
    <property type="term" value="F:endonuclease activity"/>
    <property type="evidence" value="ECO:0007669"/>
    <property type="project" value="UniProtKB-KW"/>
</dbReference>
<name>A0ABU7W7V0_9FLAO</name>
<organism evidence="2 3">
    <name type="scientific">Winogradskyella poriferorum</name>
    <dbReference type="NCBI Taxonomy" id="307627"/>
    <lineage>
        <taxon>Bacteria</taxon>
        <taxon>Pseudomonadati</taxon>
        <taxon>Bacteroidota</taxon>
        <taxon>Flavobacteriia</taxon>
        <taxon>Flavobacteriales</taxon>
        <taxon>Flavobacteriaceae</taxon>
        <taxon>Winogradskyella</taxon>
    </lineage>
</organism>
<sequence>MDYHITFWNLENLFDIEHSPRRTEKLQRAIGSDVKGWGPTQLNQKLDQLNRIIIQLNNGNGPDILGVCEVENAHVLHLLIQKMGVLNRNYSLVHDDSDDRRGIDVAFIYDADMFTVEEENGEPKVYDHFVLRRTATRDILQVNFLTNHSQGQQRLVLIANHWPSRSGGQYESEGYRQIAGETLSYFHQRIREVHGDATPVLAMGDFNDEPFNESLTRFALALRSRARVVRGRIPYFLNLMWPLMDYGTASFYFGNKPNMLDQFLANENMLKSNSAIKVVPDSVSIERFSEMIKPGAYGVPKHFGGMGKKIAADGYSDHYPISVKLRES</sequence>
<dbReference type="SUPFAM" id="SSF56219">
    <property type="entry name" value="DNase I-like"/>
    <property type="match status" value="1"/>
</dbReference>
<proteinExistence type="predicted"/>
<dbReference type="RefSeq" id="WP_331810342.1">
    <property type="nucleotide sequence ID" value="NZ_JAZHOU010000003.1"/>
</dbReference>
<accession>A0ABU7W7V0</accession>
<keyword evidence="2" id="KW-0540">Nuclease</keyword>
<dbReference type="Pfam" id="PF19580">
    <property type="entry name" value="Exo_endo_phos_3"/>
    <property type="match status" value="1"/>
</dbReference>
<evidence type="ECO:0000313" key="3">
    <source>
        <dbReference type="Proteomes" id="UP001356704"/>
    </source>
</evidence>